<dbReference type="Proteomes" id="UP000054773">
    <property type="component" value="Unassembled WGS sequence"/>
</dbReference>
<dbReference type="Pfam" id="PF08281">
    <property type="entry name" value="Sigma70_r4_2"/>
    <property type="match status" value="1"/>
</dbReference>
<proteinExistence type="inferred from homology"/>
<dbReference type="InterPro" id="IPR007627">
    <property type="entry name" value="RNA_pol_sigma70_r2"/>
</dbReference>
<evidence type="ECO:0000256" key="4">
    <source>
        <dbReference type="ARBA" id="ARBA00023163"/>
    </source>
</evidence>
<evidence type="ECO:0000313" key="8">
    <source>
        <dbReference type="Proteomes" id="UP000054773"/>
    </source>
</evidence>
<dbReference type="Pfam" id="PF04542">
    <property type="entry name" value="Sigma70_r2"/>
    <property type="match status" value="1"/>
</dbReference>
<organism evidence="7 8">
    <name type="scientific">Legionella erythra</name>
    <dbReference type="NCBI Taxonomy" id="448"/>
    <lineage>
        <taxon>Bacteria</taxon>
        <taxon>Pseudomonadati</taxon>
        <taxon>Pseudomonadota</taxon>
        <taxon>Gammaproteobacteria</taxon>
        <taxon>Legionellales</taxon>
        <taxon>Legionellaceae</taxon>
        <taxon>Legionella</taxon>
    </lineage>
</organism>
<dbReference type="STRING" id="448.Lery_1766"/>
<dbReference type="GO" id="GO:0003677">
    <property type="term" value="F:DNA binding"/>
    <property type="evidence" value="ECO:0007669"/>
    <property type="project" value="InterPro"/>
</dbReference>
<dbReference type="AlphaFoldDB" id="A0A0W0TLT2"/>
<dbReference type="InterPro" id="IPR036388">
    <property type="entry name" value="WH-like_DNA-bd_sf"/>
</dbReference>
<evidence type="ECO:0000313" key="7">
    <source>
        <dbReference type="EMBL" id="KTC96560.1"/>
    </source>
</evidence>
<evidence type="ECO:0000256" key="3">
    <source>
        <dbReference type="ARBA" id="ARBA00023082"/>
    </source>
</evidence>
<sequence>MGLSSGETDYQLIHSALNGNEKAINQLISRYYQKITRQIGQQVHDASAVHDLVQEVCIKLFRHIQQFDCRSSFTTWLYRIIQNTVKNYYRSRQLMAEHEAAADCILPDAVTNPEALLIEFQLGRRLDTLFGELPQGMQQCFLLHVFGGLSYEEVAAYLNCPLGTVRSRICRTREMLWTGINKPNDKRKH</sequence>
<protein>
    <submittedName>
        <fullName evidence="7">Sigma factor RpoE (Sigma 24)</fullName>
    </submittedName>
</protein>
<dbReference type="NCBIfam" id="TIGR02937">
    <property type="entry name" value="sigma70-ECF"/>
    <property type="match status" value="1"/>
</dbReference>
<dbReference type="InterPro" id="IPR013325">
    <property type="entry name" value="RNA_pol_sigma_r2"/>
</dbReference>
<accession>A0A0W0TLT2</accession>
<reference evidence="7 8" key="1">
    <citation type="submission" date="2015-11" db="EMBL/GenBank/DDBJ databases">
        <title>Genomic analysis of 38 Legionella species identifies large and diverse effector repertoires.</title>
        <authorList>
            <person name="Burstein D."/>
            <person name="Amaro F."/>
            <person name="Zusman T."/>
            <person name="Lifshitz Z."/>
            <person name="Cohen O."/>
            <person name="Gilbert J.A."/>
            <person name="Pupko T."/>
            <person name="Shuman H.A."/>
            <person name="Segal G."/>
        </authorList>
    </citation>
    <scope>NUCLEOTIDE SEQUENCE [LARGE SCALE GENOMIC DNA]</scope>
    <source>
        <strain evidence="7 8">SE-32A-C8</strain>
    </source>
</reference>
<evidence type="ECO:0000259" key="5">
    <source>
        <dbReference type="Pfam" id="PF04542"/>
    </source>
</evidence>
<feature type="domain" description="RNA polymerase sigma-70 region 2" evidence="5">
    <location>
        <begin position="27"/>
        <end position="93"/>
    </location>
</feature>
<comment type="caution">
    <text evidence="7">The sequence shown here is derived from an EMBL/GenBank/DDBJ whole genome shotgun (WGS) entry which is preliminary data.</text>
</comment>
<dbReference type="InterPro" id="IPR013324">
    <property type="entry name" value="RNA_pol_sigma_r3/r4-like"/>
</dbReference>
<keyword evidence="3" id="KW-0731">Sigma factor</keyword>
<dbReference type="CDD" id="cd06171">
    <property type="entry name" value="Sigma70_r4"/>
    <property type="match status" value="1"/>
</dbReference>
<dbReference type="Gene3D" id="1.10.1740.10">
    <property type="match status" value="1"/>
</dbReference>
<evidence type="ECO:0000256" key="1">
    <source>
        <dbReference type="ARBA" id="ARBA00010641"/>
    </source>
</evidence>
<dbReference type="EMBL" id="LNYA01000028">
    <property type="protein sequence ID" value="KTC96560.1"/>
    <property type="molecule type" value="Genomic_DNA"/>
</dbReference>
<dbReference type="RefSeq" id="WP_058526910.1">
    <property type="nucleotide sequence ID" value="NZ_CAAAHY010000012.1"/>
</dbReference>
<dbReference type="GO" id="GO:0006352">
    <property type="term" value="P:DNA-templated transcription initiation"/>
    <property type="evidence" value="ECO:0007669"/>
    <property type="project" value="InterPro"/>
</dbReference>
<dbReference type="Gene3D" id="1.10.10.10">
    <property type="entry name" value="Winged helix-like DNA-binding domain superfamily/Winged helix DNA-binding domain"/>
    <property type="match status" value="1"/>
</dbReference>
<evidence type="ECO:0000256" key="2">
    <source>
        <dbReference type="ARBA" id="ARBA00023015"/>
    </source>
</evidence>
<keyword evidence="4" id="KW-0804">Transcription</keyword>
<dbReference type="PANTHER" id="PTHR43133">
    <property type="entry name" value="RNA POLYMERASE ECF-TYPE SIGMA FACTO"/>
    <property type="match status" value="1"/>
</dbReference>
<dbReference type="PATRIC" id="fig|448.7.peg.1847"/>
<keyword evidence="2" id="KW-0805">Transcription regulation</keyword>
<keyword evidence="8" id="KW-1185">Reference proteome</keyword>
<evidence type="ECO:0000259" key="6">
    <source>
        <dbReference type="Pfam" id="PF08281"/>
    </source>
</evidence>
<feature type="domain" description="RNA polymerase sigma factor 70 region 4 type 2" evidence="6">
    <location>
        <begin position="124"/>
        <end position="176"/>
    </location>
</feature>
<dbReference type="SUPFAM" id="SSF88946">
    <property type="entry name" value="Sigma2 domain of RNA polymerase sigma factors"/>
    <property type="match status" value="1"/>
</dbReference>
<dbReference type="InterPro" id="IPR039425">
    <property type="entry name" value="RNA_pol_sigma-70-like"/>
</dbReference>
<dbReference type="SUPFAM" id="SSF88659">
    <property type="entry name" value="Sigma3 and sigma4 domains of RNA polymerase sigma factors"/>
    <property type="match status" value="1"/>
</dbReference>
<gene>
    <name evidence="7" type="primary">rpoE</name>
    <name evidence="7" type="ORF">Lery_1766</name>
</gene>
<dbReference type="InterPro" id="IPR013249">
    <property type="entry name" value="RNA_pol_sigma70_r4_t2"/>
</dbReference>
<dbReference type="PANTHER" id="PTHR43133:SF51">
    <property type="entry name" value="RNA POLYMERASE SIGMA FACTOR"/>
    <property type="match status" value="1"/>
</dbReference>
<dbReference type="OrthoDB" id="9780326at2"/>
<dbReference type="GO" id="GO:0016987">
    <property type="term" value="F:sigma factor activity"/>
    <property type="evidence" value="ECO:0007669"/>
    <property type="project" value="UniProtKB-KW"/>
</dbReference>
<name>A0A0W0TLT2_LEGER</name>
<comment type="similarity">
    <text evidence="1">Belongs to the sigma-70 factor family. ECF subfamily.</text>
</comment>
<dbReference type="InterPro" id="IPR014284">
    <property type="entry name" value="RNA_pol_sigma-70_dom"/>
</dbReference>